<evidence type="ECO:0000256" key="4">
    <source>
        <dbReference type="ARBA" id="ARBA00022989"/>
    </source>
</evidence>
<feature type="transmembrane region" description="Helical" evidence="6">
    <location>
        <begin position="286"/>
        <end position="313"/>
    </location>
</feature>
<dbReference type="InterPro" id="IPR017039">
    <property type="entry name" value="Virul_fac_BrkB"/>
</dbReference>
<name>A0A6J4UV41_9BACT</name>
<feature type="transmembrane region" description="Helical" evidence="6">
    <location>
        <begin position="175"/>
        <end position="201"/>
    </location>
</feature>
<feature type="transmembrane region" description="Helical" evidence="6">
    <location>
        <begin position="66"/>
        <end position="88"/>
    </location>
</feature>
<dbReference type="PIRSF" id="PIRSF035875">
    <property type="entry name" value="RNase_BN"/>
    <property type="match status" value="1"/>
</dbReference>
<proteinExistence type="predicted"/>
<keyword evidence="2" id="KW-1003">Cell membrane</keyword>
<accession>A0A6J4UV41</accession>
<dbReference type="EMBL" id="CADCWK010000154">
    <property type="protein sequence ID" value="CAA9558872.1"/>
    <property type="molecule type" value="Genomic_DNA"/>
</dbReference>
<dbReference type="AlphaFoldDB" id="A0A6J4UV41"/>
<reference evidence="7" key="1">
    <citation type="submission" date="2020-02" db="EMBL/GenBank/DDBJ databases">
        <authorList>
            <person name="Meier V. D."/>
        </authorList>
    </citation>
    <scope>NUCLEOTIDE SEQUENCE</scope>
    <source>
        <strain evidence="7">AVDCRST_MAG33</strain>
    </source>
</reference>
<dbReference type="GO" id="GO:0005886">
    <property type="term" value="C:plasma membrane"/>
    <property type="evidence" value="ECO:0007669"/>
    <property type="project" value="UniProtKB-SubCell"/>
</dbReference>
<organism evidence="7">
    <name type="scientific">uncultured Thermomicrobiales bacterium</name>
    <dbReference type="NCBI Taxonomy" id="1645740"/>
    <lineage>
        <taxon>Bacteria</taxon>
        <taxon>Pseudomonadati</taxon>
        <taxon>Thermomicrobiota</taxon>
        <taxon>Thermomicrobia</taxon>
        <taxon>Thermomicrobiales</taxon>
        <taxon>environmental samples</taxon>
    </lineage>
</organism>
<evidence type="ECO:0000256" key="3">
    <source>
        <dbReference type="ARBA" id="ARBA00022692"/>
    </source>
</evidence>
<feature type="transmembrane region" description="Helical" evidence="6">
    <location>
        <begin position="132"/>
        <end position="155"/>
    </location>
</feature>
<keyword evidence="5 6" id="KW-0472">Membrane</keyword>
<keyword evidence="3 6" id="KW-0812">Transmembrane</keyword>
<comment type="subcellular location">
    <subcellularLocation>
        <location evidence="1">Cell membrane</location>
        <topology evidence="1">Multi-pass membrane protein</topology>
    </subcellularLocation>
</comment>
<dbReference type="PANTHER" id="PTHR30213:SF0">
    <property type="entry name" value="UPF0761 MEMBRANE PROTEIN YIHY"/>
    <property type="match status" value="1"/>
</dbReference>
<gene>
    <name evidence="7" type="ORF">AVDCRST_MAG33-1502</name>
</gene>
<evidence type="ECO:0000256" key="1">
    <source>
        <dbReference type="ARBA" id="ARBA00004651"/>
    </source>
</evidence>
<evidence type="ECO:0000256" key="5">
    <source>
        <dbReference type="ARBA" id="ARBA00023136"/>
    </source>
</evidence>
<evidence type="ECO:0000313" key="7">
    <source>
        <dbReference type="EMBL" id="CAA9558872.1"/>
    </source>
</evidence>
<sequence length="342" mass="36240">MTSGETRHGGTSIAADAGGTAFTSAGVTNDDRPKSAGPPPLTLRSFASEFSRDFTRTGVPGQATQFAYSLFFAIFPTILLVMSVGALLDTTIGIPVANTLRDAIDDSAPEALKLPLLEIVERAISRTSTGRASFGIVVAIMLAVWSAAGAVGSLVNACNRSYGVRQTRTFLAQWVINASLAAVVVSLIVLAAVLLVFGASLSRQFTDLFTADPTAHTAVLIVRWFLVISCALGAVLALYWVGPNLDLDLRWQLPGASFAAAAWLILVLGFNAALRIANPGDPYGAFGSLVILLWFLYATGIIIMLGAILNAILGSRYDERRRAHLAMHPEKLLFCADGREVG</sequence>
<evidence type="ECO:0000256" key="6">
    <source>
        <dbReference type="SAM" id="Phobius"/>
    </source>
</evidence>
<evidence type="ECO:0000256" key="2">
    <source>
        <dbReference type="ARBA" id="ARBA00022475"/>
    </source>
</evidence>
<dbReference type="PANTHER" id="PTHR30213">
    <property type="entry name" value="INNER MEMBRANE PROTEIN YHJD"/>
    <property type="match status" value="1"/>
</dbReference>
<feature type="transmembrane region" description="Helical" evidence="6">
    <location>
        <begin position="221"/>
        <end position="241"/>
    </location>
</feature>
<protein>
    <submittedName>
        <fullName evidence="7">Uncharacterized protein</fullName>
    </submittedName>
</protein>
<dbReference type="Pfam" id="PF03631">
    <property type="entry name" value="Virul_fac_BrkB"/>
    <property type="match status" value="1"/>
</dbReference>
<keyword evidence="4 6" id="KW-1133">Transmembrane helix</keyword>
<feature type="transmembrane region" description="Helical" evidence="6">
    <location>
        <begin position="253"/>
        <end position="274"/>
    </location>
</feature>